<evidence type="ECO:0000256" key="1">
    <source>
        <dbReference type="SAM" id="MobiDB-lite"/>
    </source>
</evidence>
<dbReference type="InterPro" id="IPR029066">
    <property type="entry name" value="PLP-binding_barrel"/>
</dbReference>
<dbReference type="Gene3D" id="3.20.20.10">
    <property type="entry name" value="Alanine racemase"/>
    <property type="match status" value="1"/>
</dbReference>
<reference evidence="2" key="1">
    <citation type="journal article" date="2014" name="Int. J. Syst. Evol. Microbiol.">
        <title>Complete genome sequence of Corynebacterium casei LMG S-19264T (=DSM 44701T), isolated from a smear-ripened cheese.</title>
        <authorList>
            <consortium name="US DOE Joint Genome Institute (JGI-PGF)"/>
            <person name="Walter F."/>
            <person name="Albersmeier A."/>
            <person name="Kalinowski J."/>
            <person name="Ruckert C."/>
        </authorList>
    </citation>
    <scope>NUCLEOTIDE SEQUENCE</scope>
    <source>
        <strain evidence="2">NBRC 112290</strain>
    </source>
</reference>
<evidence type="ECO:0000313" key="3">
    <source>
        <dbReference type="Proteomes" id="UP001157161"/>
    </source>
</evidence>
<name>A0AA38CUG2_9MICO</name>
<feature type="compositionally biased region" description="Low complexity" evidence="1">
    <location>
        <begin position="234"/>
        <end position="254"/>
    </location>
</feature>
<reference evidence="2" key="2">
    <citation type="submission" date="2023-02" db="EMBL/GenBank/DDBJ databases">
        <authorList>
            <person name="Sun Q."/>
            <person name="Mori K."/>
        </authorList>
    </citation>
    <scope>NUCLEOTIDE SEQUENCE</scope>
    <source>
        <strain evidence="2">NBRC 112290</strain>
    </source>
</reference>
<comment type="caution">
    <text evidence="2">The sequence shown here is derived from an EMBL/GenBank/DDBJ whole genome shotgun (WGS) entry which is preliminary data.</text>
</comment>
<evidence type="ECO:0000313" key="2">
    <source>
        <dbReference type="EMBL" id="GMA32110.1"/>
    </source>
</evidence>
<accession>A0AA38CUG2</accession>
<evidence type="ECO:0008006" key="4">
    <source>
        <dbReference type="Google" id="ProtNLM"/>
    </source>
</evidence>
<keyword evidence="3" id="KW-1185">Reference proteome</keyword>
<dbReference type="EMBL" id="BSUM01000001">
    <property type="protein sequence ID" value="GMA32110.1"/>
    <property type="molecule type" value="Genomic_DNA"/>
</dbReference>
<protein>
    <recommendedName>
        <fullName evidence="4">Alanine racemase N-terminal domain-containing protein</fullName>
    </recommendedName>
</protein>
<dbReference type="InterPro" id="IPR051466">
    <property type="entry name" value="D-amino_acid_metab_enzyme"/>
</dbReference>
<feature type="region of interest" description="Disordered" evidence="1">
    <location>
        <begin position="234"/>
        <end position="273"/>
    </location>
</feature>
<dbReference type="Proteomes" id="UP001157161">
    <property type="component" value="Unassembled WGS sequence"/>
</dbReference>
<dbReference type="PANTHER" id="PTHR28004:SF8">
    <property type="entry name" value="D-SERINE DEAMINASE"/>
    <property type="match status" value="1"/>
</dbReference>
<organism evidence="2 3">
    <name type="scientific">Litorihabitans aurantiacus</name>
    <dbReference type="NCBI Taxonomy" id="1930061"/>
    <lineage>
        <taxon>Bacteria</taxon>
        <taxon>Bacillati</taxon>
        <taxon>Actinomycetota</taxon>
        <taxon>Actinomycetes</taxon>
        <taxon>Micrococcales</taxon>
        <taxon>Beutenbergiaceae</taxon>
        <taxon>Litorihabitans</taxon>
    </lineage>
</organism>
<dbReference type="AlphaFoldDB" id="A0AA38CUG2"/>
<gene>
    <name evidence="2" type="ORF">GCM10025875_21020</name>
</gene>
<sequence length="288" mass="29793">MSATGGSTVGPHHKSFPASLWGTRVDDVGTAGLHLGDLATPLLTLDAGALAHNTARMAAWAAGAGVELAPHGKTSMAPALWQMMLDAGAWGVTVATGWQAQVALTLGVPRVLVANEVTDPALLRWLAGAERDRVRLWCDSTAAVRAAHDACAAVGGSLDVLVDLGGDGGRTGARTREVAIAVADAVLASPTCDWPAPAGTRVRWPATAPPPRSNACAPGAASCARCTTSWWRGWSTRSRSSPPRAARSSTSWRRSWAEPPPSTPGPSSCCARAPRRCTTTVTTARSRP</sequence>
<proteinExistence type="predicted"/>
<dbReference type="PANTHER" id="PTHR28004">
    <property type="entry name" value="ZGC:162816-RELATED"/>
    <property type="match status" value="1"/>
</dbReference>
<dbReference type="RefSeq" id="WP_284250817.1">
    <property type="nucleotide sequence ID" value="NZ_BSUM01000001.1"/>
</dbReference>
<dbReference type="SUPFAM" id="SSF51419">
    <property type="entry name" value="PLP-binding barrel"/>
    <property type="match status" value="1"/>
</dbReference>